<comment type="subcellular location">
    <subcellularLocation>
        <location evidence="1">Endomembrane system</location>
        <topology evidence="1">Multi-pass membrane protein</topology>
    </subcellularLocation>
</comment>
<keyword evidence="7 9" id="KW-0472">Membrane</keyword>
<reference evidence="11" key="1">
    <citation type="submission" date="2022-12" db="EMBL/GenBank/DDBJ databases">
        <authorList>
            <person name="Brejova B."/>
        </authorList>
    </citation>
    <scope>NUCLEOTIDE SEQUENCE</scope>
</reference>
<proteinExistence type="inferred from homology"/>
<accession>A0A9W4XGU5</accession>
<protein>
    <recommendedName>
        <fullName evidence="10">Major facilitator superfamily (MFS) profile domain-containing protein</fullName>
    </recommendedName>
</protein>
<keyword evidence="4 9" id="KW-0812">Transmembrane</keyword>
<keyword evidence="3" id="KW-0813">Transport</keyword>
<dbReference type="InterPro" id="IPR036259">
    <property type="entry name" value="MFS_trans_sf"/>
</dbReference>
<dbReference type="Gene3D" id="1.20.1250.20">
    <property type="entry name" value="MFS general substrate transporter like domains"/>
    <property type="match status" value="2"/>
</dbReference>
<evidence type="ECO:0000256" key="8">
    <source>
        <dbReference type="SAM" id="MobiDB-lite"/>
    </source>
</evidence>
<evidence type="ECO:0000259" key="10">
    <source>
        <dbReference type="PROSITE" id="PS50850"/>
    </source>
</evidence>
<evidence type="ECO:0000256" key="5">
    <source>
        <dbReference type="ARBA" id="ARBA00022989"/>
    </source>
</evidence>
<evidence type="ECO:0000256" key="9">
    <source>
        <dbReference type="SAM" id="Phobius"/>
    </source>
</evidence>
<feature type="transmembrane region" description="Helical" evidence="9">
    <location>
        <begin position="509"/>
        <end position="529"/>
    </location>
</feature>
<dbReference type="GO" id="GO:0005768">
    <property type="term" value="C:endosome"/>
    <property type="evidence" value="ECO:0007669"/>
    <property type="project" value="TreeGrafter"/>
</dbReference>
<feature type="transmembrane region" description="Helical" evidence="9">
    <location>
        <begin position="183"/>
        <end position="205"/>
    </location>
</feature>
<keyword evidence="12" id="KW-1185">Reference proteome</keyword>
<feature type="transmembrane region" description="Helical" evidence="9">
    <location>
        <begin position="444"/>
        <end position="462"/>
    </location>
</feature>
<feature type="transmembrane region" description="Helical" evidence="9">
    <location>
        <begin position="338"/>
        <end position="360"/>
    </location>
</feature>
<evidence type="ECO:0000256" key="6">
    <source>
        <dbReference type="ARBA" id="ARBA00023065"/>
    </source>
</evidence>
<organism evidence="11 12">
    <name type="scientific">Candida verbasci</name>
    <dbReference type="NCBI Taxonomy" id="1227364"/>
    <lineage>
        <taxon>Eukaryota</taxon>
        <taxon>Fungi</taxon>
        <taxon>Dikarya</taxon>
        <taxon>Ascomycota</taxon>
        <taxon>Saccharomycotina</taxon>
        <taxon>Pichiomycetes</taxon>
        <taxon>Debaryomycetaceae</taxon>
        <taxon>Candida/Lodderomyces clade</taxon>
        <taxon>Candida</taxon>
    </lineage>
</organism>
<feature type="transmembrane region" description="Helical" evidence="9">
    <location>
        <begin position="307"/>
        <end position="326"/>
    </location>
</feature>
<feature type="transmembrane region" description="Helical" evidence="9">
    <location>
        <begin position="581"/>
        <end position="600"/>
    </location>
</feature>
<feature type="transmembrane region" description="Helical" evidence="9">
    <location>
        <begin position="160"/>
        <end position="177"/>
    </location>
</feature>
<dbReference type="PROSITE" id="PS50850">
    <property type="entry name" value="MFS"/>
    <property type="match status" value="1"/>
</dbReference>
<feature type="transmembrane region" description="Helical" evidence="9">
    <location>
        <begin position="249"/>
        <end position="273"/>
    </location>
</feature>
<evidence type="ECO:0000256" key="2">
    <source>
        <dbReference type="ARBA" id="ARBA00008335"/>
    </source>
</evidence>
<feature type="domain" description="Major facilitator superfamily (MFS) profile" evidence="10">
    <location>
        <begin position="91"/>
        <end position="604"/>
    </location>
</feature>
<dbReference type="SUPFAM" id="SSF103473">
    <property type="entry name" value="MFS general substrate transporter"/>
    <property type="match status" value="1"/>
</dbReference>
<dbReference type="PANTHER" id="PTHR23501:SF92">
    <property type="entry name" value="GLUTATHIONE EXCHANGER 1-RELATED"/>
    <property type="match status" value="1"/>
</dbReference>
<gene>
    <name evidence="11" type="ORF">CANVERA_P2790</name>
</gene>
<feature type="transmembrane region" description="Helical" evidence="9">
    <location>
        <begin position="128"/>
        <end position="148"/>
    </location>
</feature>
<sequence>MNSDNSKHAPADDESLGQVGNLNQNANQVYDQFSATGKSTEGEKHSQDQYFDHKSTDDSSDVFEKAITAEKSIGVEKAEILANQWKHSFWYKVILGLSGITIGWAWGLDSQTRYMYSSFASSSWSKHSLITTLNCITGISAAATNPVVSRLSDIIGRMELLVVSILFYVVGTIIEGQSPNIHAYVAGNVLYSIGFSSLLMVVLLIMSDFSSLRWRMFFTLAPSFGFIVNTWISGTVINEVGLNWKWGISMWAFIIPLASIPLFLCLIHMRWLAGKTEEWKLFKQRKTKFQELGIWGFTKYLFWRLDLIGLILLVVCLGCLLAPLTLANGTSGSQWAKAHIIIPLCFGGALIPGFVVWEIYGARDPIFPFDIMKDRGAWSAIVISFLFDFVFAVEYSLLNVVLVVGVGQSLQSATRIANLPSFVAVITGLLFGLFVVYFRRLKPFVLLGCVLWLVAFGMLYHYRSSLEAKAGIIGAMVVNGIGNGLFSYELGVSIMSVVSHERMAVALSSLYVAYRVGYSVGSSVAGAIWTNRLPAKLEYYTGNSTLANEIFSSPYTFVAEYPWGTPQRMAAVHAYADTQRILMIVCLCFVAPMIFFAFFLRDPELTREQSLENNEAINDEKSMFDIFRRKQKKDVVIA</sequence>
<keyword evidence="5 9" id="KW-1133">Transmembrane helix</keyword>
<dbReference type="GO" id="GO:0005774">
    <property type="term" value="C:vacuolar membrane"/>
    <property type="evidence" value="ECO:0007669"/>
    <property type="project" value="TreeGrafter"/>
</dbReference>
<feature type="transmembrane region" description="Helical" evidence="9">
    <location>
        <begin position="416"/>
        <end position="437"/>
    </location>
</feature>
<evidence type="ECO:0000313" key="11">
    <source>
        <dbReference type="EMBL" id="CAI5758276.1"/>
    </source>
</evidence>
<feature type="compositionally biased region" description="Polar residues" evidence="8">
    <location>
        <begin position="18"/>
        <end position="39"/>
    </location>
</feature>
<dbReference type="EMBL" id="CANTUO010000002">
    <property type="protein sequence ID" value="CAI5758276.1"/>
    <property type="molecule type" value="Genomic_DNA"/>
</dbReference>
<evidence type="ECO:0000256" key="7">
    <source>
        <dbReference type="ARBA" id="ARBA00023136"/>
    </source>
</evidence>
<dbReference type="InterPro" id="IPR020846">
    <property type="entry name" value="MFS_dom"/>
</dbReference>
<dbReference type="OrthoDB" id="2241241at2759"/>
<feature type="compositionally biased region" description="Basic and acidic residues" evidence="8">
    <location>
        <begin position="1"/>
        <end position="11"/>
    </location>
</feature>
<dbReference type="GO" id="GO:0005886">
    <property type="term" value="C:plasma membrane"/>
    <property type="evidence" value="ECO:0007669"/>
    <property type="project" value="TreeGrafter"/>
</dbReference>
<evidence type="ECO:0000256" key="1">
    <source>
        <dbReference type="ARBA" id="ARBA00004127"/>
    </source>
</evidence>
<feature type="transmembrane region" description="Helical" evidence="9">
    <location>
        <begin position="468"/>
        <end position="488"/>
    </location>
</feature>
<dbReference type="GO" id="GO:0015343">
    <property type="term" value="F:siderophore-iron transmembrane transporter activity"/>
    <property type="evidence" value="ECO:0007669"/>
    <property type="project" value="TreeGrafter"/>
</dbReference>
<comment type="caution">
    <text evidence="11">The sequence shown here is derived from an EMBL/GenBank/DDBJ whole genome shotgun (WGS) entry which is preliminary data.</text>
</comment>
<dbReference type="FunFam" id="1.20.1250.20:FF:000197">
    <property type="entry name" value="Siderophore iron transporter 1"/>
    <property type="match status" value="1"/>
</dbReference>
<feature type="transmembrane region" description="Helical" evidence="9">
    <location>
        <begin position="89"/>
        <end position="108"/>
    </location>
</feature>
<dbReference type="PANTHER" id="PTHR23501">
    <property type="entry name" value="MAJOR FACILITATOR SUPERFAMILY"/>
    <property type="match status" value="1"/>
</dbReference>
<name>A0A9W4XGU5_9ASCO</name>
<evidence type="ECO:0000256" key="3">
    <source>
        <dbReference type="ARBA" id="ARBA00022448"/>
    </source>
</evidence>
<keyword evidence="6" id="KW-0406">Ion transport</keyword>
<feature type="transmembrane region" description="Helical" evidence="9">
    <location>
        <begin position="217"/>
        <end position="237"/>
    </location>
</feature>
<feature type="transmembrane region" description="Helical" evidence="9">
    <location>
        <begin position="381"/>
        <end position="404"/>
    </location>
</feature>
<dbReference type="Proteomes" id="UP001152885">
    <property type="component" value="Unassembled WGS sequence"/>
</dbReference>
<feature type="region of interest" description="Disordered" evidence="8">
    <location>
        <begin position="1"/>
        <end position="57"/>
    </location>
</feature>
<comment type="similarity">
    <text evidence="2">Belongs to the major facilitator superfamily.</text>
</comment>
<evidence type="ECO:0000313" key="12">
    <source>
        <dbReference type="Proteomes" id="UP001152885"/>
    </source>
</evidence>
<feature type="compositionally biased region" description="Basic and acidic residues" evidence="8">
    <location>
        <begin position="40"/>
        <end position="57"/>
    </location>
</feature>
<evidence type="ECO:0000256" key="4">
    <source>
        <dbReference type="ARBA" id="ARBA00022692"/>
    </source>
</evidence>
<dbReference type="AlphaFoldDB" id="A0A9W4XGU5"/>